<dbReference type="EMBL" id="MNAO01000140">
    <property type="protein sequence ID" value="OHV16314.1"/>
    <property type="molecule type" value="Genomic_DNA"/>
</dbReference>
<dbReference type="SUPFAM" id="SSF56317">
    <property type="entry name" value="Carbon-nitrogen hydrolase"/>
    <property type="match status" value="1"/>
</dbReference>
<dbReference type="AlphaFoldDB" id="A0A1S1P8S1"/>
<dbReference type="PANTHER" id="PTHR23090:SF9">
    <property type="entry name" value="GLUTAMINE-DEPENDENT NAD(+) SYNTHETASE"/>
    <property type="match status" value="1"/>
</dbReference>
<dbReference type="GO" id="GO:0005737">
    <property type="term" value="C:cytoplasm"/>
    <property type="evidence" value="ECO:0007669"/>
    <property type="project" value="InterPro"/>
</dbReference>
<dbReference type="GO" id="GO:0008795">
    <property type="term" value="F:NAD+ synthase activity"/>
    <property type="evidence" value="ECO:0007669"/>
    <property type="project" value="UniProtKB-UniRule"/>
</dbReference>
<evidence type="ECO:0000313" key="12">
    <source>
        <dbReference type="Proteomes" id="UP000180215"/>
    </source>
</evidence>
<feature type="binding site" evidence="7">
    <location>
        <begin position="500"/>
        <end position="503"/>
    </location>
    <ligand>
        <name>deamido-NAD(+)</name>
        <dbReference type="ChEBI" id="CHEBI:58437"/>
        <note>ligand shared between two neighboring subunits</note>
    </ligand>
</feature>
<name>A0A1S1P8S1_METEX</name>
<evidence type="ECO:0000256" key="5">
    <source>
        <dbReference type="ARBA" id="ARBA00022840"/>
    </source>
</evidence>
<proteinExistence type="inferred from homology"/>
<feature type="binding site" evidence="7">
    <location>
        <position position="138"/>
    </location>
    <ligand>
        <name>L-glutamine</name>
        <dbReference type="ChEBI" id="CHEBI:58359"/>
    </ligand>
</feature>
<comment type="caution">
    <text evidence="11">The sequence shown here is derived from an EMBL/GenBank/DDBJ whole genome shotgun (WGS) entry which is preliminary data.</text>
</comment>
<dbReference type="Gene3D" id="3.40.50.620">
    <property type="entry name" value="HUPs"/>
    <property type="match status" value="1"/>
</dbReference>
<evidence type="ECO:0000256" key="3">
    <source>
        <dbReference type="ARBA" id="ARBA00022598"/>
    </source>
</evidence>
<feature type="binding site" evidence="7">
    <location>
        <begin position="376"/>
        <end position="383"/>
    </location>
    <ligand>
        <name>ATP</name>
        <dbReference type="ChEBI" id="CHEBI:30616"/>
    </ligand>
</feature>
<dbReference type="PANTHER" id="PTHR23090">
    <property type="entry name" value="NH 3 /GLUTAMINE-DEPENDENT NAD + SYNTHETASE"/>
    <property type="match status" value="1"/>
</dbReference>
<accession>A0A1S1P8S1</accession>
<dbReference type="Gene3D" id="3.60.110.10">
    <property type="entry name" value="Carbon-nitrogen hydrolase"/>
    <property type="match status" value="1"/>
</dbReference>
<feature type="binding site" evidence="7">
    <location>
        <position position="490"/>
    </location>
    <ligand>
        <name>ATP</name>
        <dbReference type="ChEBI" id="CHEBI:30616"/>
    </ligand>
</feature>
<feature type="binding site" evidence="7">
    <location>
        <position position="215"/>
    </location>
    <ligand>
        <name>L-glutamine</name>
        <dbReference type="ChEBI" id="CHEBI:58359"/>
    </ligand>
</feature>
<dbReference type="InterPro" id="IPR022310">
    <property type="entry name" value="NAD/GMP_synthase"/>
</dbReference>
<feature type="region of interest" description="Disordered" evidence="9">
    <location>
        <begin position="653"/>
        <end position="673"/>
    </location>
</feature>
<dbReference type="InterPro" id="IPR003010">
    <property type="entry name" value="C-N_Hydrolase"/>
</dbReference>
<gene>
    <name evidence="7" type="primary">nadE</name>
    <name evidence="11" type="ORF">BK022_13025</name>
</gene>
<dbReference type="PIRSF" id="PIRSF006630">
    <property type="entry name" value="NADS_GAT"/>
    <property type="match status" value="1"/>
</dbReference>
<evidence type="ECO:0000256" key="6">
    <source>
        <dbReference type="ARBA" id="ARBA00023027"/>
    </source>
</evidence>
<dbReference type="CDD" id="cd00553">
    <property type="entry name" value="NAD_synthase"/>
    <property type="match status" value="1"/>
</dbReference>
<dbReference type="Pfam" id="PF00795">
    <property type="entry name" value="CN_hydrolase"/>
    <property type="match status" value="1"/>
</dbReference>
<evidence type="ECO:0000256" key="7">
    <source>
        <dbReference type="HAMAP-Rule" id="MF_02090"/>
    </source>
</evidence>
<sequence>MTNPSQETLSPKNFRSLYRHGFARVAACTGRSHPGDPAANVTDISGLARQAHGAGAALAVFPELCVSSYAIEDLLLQATLLDAVETGVARLVEESAGLTPLLVVGAPLRWRNRLYNCAVAIRGGRLLGVVPKSYLPNYREFYEKRHFASGAGITGETIRLGGLEAPFGTDLIFAADDLPGFRLAIEVCEDLWVPQTPGMDAVLAGATVIANPSGSPITVGRADSRALLTRAASMRGLCAYVYAAAGTGESTTDLSWDGQTSIDENGVRLAEGQRFPQAPVVTLADIDLDLIAQERLQAGSLDDNARHHGTPPWRTIPFRLDPPESDLGLERRVERFPFVPADPARLAQDCYEAYNIQVAGLAQRLAATGTKRAVIGVSGGLDSTHALIVVAKAFDRLGLPRKDILAYTLPGFATSDETKTNAHALMRALGTTSEEIDIRPAARQMLADMGHPFGRGEAVYDVTFENVQAGLRTDYLFRLANQHGGIVIGTGDLSELALGWSTYGVGDQMSHYGVNAGVPKTLIQHLIRWVIASGQFGEAENRTLRAVLDTEISPELVPASEGEGPQSTEAKIGPYALQDFNLWFTLRHGFRPSKIAFLALHAWGDAAAGDWPPDFPQAKRVAYDLPEIRRWLGVFLDRFFRFSQFKRSALPNGPKVSAGGSLSPRGDWRAPSDASARAWLDELERNVPKA</sequence>
<protein>
    <recommendedName>
        <fullName evidence="7 8">Glutamine-dependent NAD(+) synthetase</fullName>
        <ecNumber evidence="7 8">6.3.5.1</ecNumber>
    </recommendedName>
    <alternativeName>
        <fullName evidence="7 8">NAD(+) synthase [glutamine-hydrolyzing]</fullName>
    </alternativeName>
</protein>
<comment type="pathway">
    <text evidence="1 7 8">Cofactor biosynthesis; NAD(+) biosynthesis; NAD(+) from deamido-NAD(+) (L-Gln route): step 1/1.</text>
</comment>
<comment type="function">
    <text evidence="7">Catalyzes the ATP-dependent amidation of deamido-NAD to form NAD. Uses L-glutamine as a nitrogen source.</text>
</comment>
<keyword evidence="6 7" id="KW-0520">NAD</keyword>
<dbReference type="InterPro" id="IPR036526">
    <property type="entry name" value="C-N_Hydrolase_sf"/>
</dbReference>
<dbReference type="FunFam" id="3.40.50.620:FF:000155">
    <property type="entry name" value="Glutamine-dependent NAD(+) synthetase"/>
    <property type="match status" value="1"/>
</dbReference>
<dbReference type="CDD" id="cd07570">
    <property type="entry name" value="GAT_Gln-NAD-synth"/>
    <property type="match status" value="1"/>
</dbReference>
<dbReference type="PROSITE" id="PS50263">
    <property type="entry name" value="CN_HYDROLASE"/>
    <property type="match status" value="1"/>
</dbReference>
<dbReference type="Pfam" id="PF02540">
    <property type="entry name" value="NAD_synthase"/>
    <property type="match status" value="1"/>
</dbReference>
<dbReference type="EC" id="6.3.5.1" evidence="7 8"/>
<feature type="binding site" evidence="7">
    <location>
        <position position="495"/>
    </location>
    <ligand>
        <name>deamido-NAD(+)</name>
        <dbReference type="ChEBI" id="CHEBI:58437"/>
        <note>ligand shared between two neighboring subunits</note>
    </ligand>
</feature>
<dbReference type="GO" id="GO:0003952">
    <property type="term" value="F:NAD+ synthase (glutamine-hydrolyzing) activity"/>
    <property type="evidence" value="ECO:0007669"/>
    <property type="project" value="UniProtKB-UniRule"/>
</dbReference>
<keyword evidence="4 7" id="KW-0547">Nucleotide-binding</keyword>
<dbReference type="InterPro" id="IPR014729">
    <property type="entry name" value="Rossmann-like_a/b/a_fold"/>
</dbReference>
<feature type="binding site" evidence="7">
    <location>
        <position position="646"/>
    </location>
    <ligand>
        <name>deamido-NAD(+)</name>
        <dbReference type="ChEBI" id="CHEBI:58437"/>
        <note>ligand shared between two neighboring subunits</note>
    </ligand>
</feature>
<feature type="binding site" evidence="7">
    <location>
        <position position="466"/>
    </location>
    <ligand>
        <name>deamido-NAD(+)</name>
        <dbReference type="ChEBI" id="CHEBI:58437"/>
        <note>ligand shared between two neighboring subunits</note>
    </ligand>
</feature>
<dbReference type="InterPro" id="IPR003694">
    <property type="entry name" value="NAD_synthase"/>
</dbReference>
<dbReference type="NCBIfam" id="NF002730">
    <property type="entry name" value="PRK02628.1"/>
    <property type="match status" value="1"/>
</dbReference>
<reference evidence="11 12" key="1">
    <citation type="submission" date="2016-10" db="EMBL/GenBank/DDBJ databases">
        <title>Draft genome sequence of Methylobacterium extorquens CP3, a seed endophyte of Crotalaria pumila with plant growth-promoting and metal tolerance properties.</title>
        <authorList>
            <person name="Sanchez-Lopez A.S."/>
            <person name="Van Hamme J.D."/>
            <person name="Thijs S."/>
            <person name="Mcammond B.M."/>
            <person name="Stevens V."/>
            <person name="Gonzalez-Chavez M.D.C."/>
            <person name="Vangronsveld J."/>
        </authorList>
    </citation>
    <scope>NUCLEOTIDE SEQUENCE [LARGE SCALE GENOMIC DNA]</scope>
    <source>
        <strain evidence="11 12">CP3</strain>
    </source>
</reference>
<dbReference type="SUPFAM" id="SSF52402">
    <property type="entry name" value="Adenine nucleotide alpha hydrolases-like"/>
    <property type="match status" value="1"/>
</dbReference>
<evidence type="ECO:0000313" key="11">
    <source>
        <dbReference type="EMBL" id="OHV16314.1"/>
    </source>
</evidence>
<keyword evidence="3 7" id="KW-0436">Ligase</keyword>
<dbReference type="Proteomes" id="UP000180215">
    <property type="component" value="Unassembled WGS sequence"/>
</dbReference>
<dbReference type="GO" id="GO:0005524">
    <property type="term" value="F:ATP binding"/>
    <property type="evidence" value="ECO:0007669"/>
    <property type="project" value="UniProtKB-UniRule"/>
</dbReference>
<evidence type="ECO:0000256" key="1">
    <source>
        <dbReference type="ARBA" id="ARBA00005188"/>
    </source>
</evidence>
<dbReference type="FunFam" id="1.10.10.1140:FF:000001">
    <property type="entry name" value="Glutamine-dependent NAD(+) synthetase"/>
    <property type="match status" value="1"/>
</dbReference>
<feature type="active site" description="For glutaminase activity" evidence="7">
    <location>
        <position position="132"/>
    </location>
</feature>
<evidence type="ECO:0000256" key="2">
    <source>
        <dbReference type="ARBA" id="ARBA00007145"/>
    </source>
</evidence>
<dbReference type="InterPro" id="IPR041856">
    <property type="entry name" value="NAD+_synth_C"/>
</dbReference>
<dbReference type="GO" id="GO:0009435">
    <property type="term" value="P:NAD+ biosynthetic process"/>
    <property type="evidence" value="ECO:0007669"/>
    <property type="project" value="UniProtKB-UniRule"/>
</dbReference>
<evidence type="ECO:0000256" key="9">
    <source>
        <dbReference type="SAM" id="MobiDB-lite"/>
    </source>
</evidence>
<evidence type="ECO:0000259" key="10">
    <source>
        <dbReference type="PROSITE" id="PS50263"/>
    </source>
</evidence>
<comment type="similarity">
    <text evidence="2 7 8">In the C-terminal section; belongs to the NAD synthetase family.</text>
</comment>
<organism evidence="11 12">
    <name type="scientific">Methylorubrum extorquens</name>
    <name type="common">Methylobacterium dichloromethanicum</name>
    <name type="synonym">Methylobacterium extorquens</name>
    <dbReference type="NCBI Taxonomy" id="408"/>
    <lineage>
        <taxon>Bacteria</taxon>
        <taxon>Pseudomonadati</taxon>
        <taxon>Pseudomonadota</taxon>
        <taxon>Alphaproteobacteria</taxon>
        <taxon>Hyphomicrobiales</taxon>
        <taxon>Methylobacteriaceae</taxon>
        <taxon>Methylorubrum</taxon>
    </lineage>
</organism>
<feature type="binding site" evidence="7">
    <location>
        <position position="221"/>
    </location>
    <ligand>
        <name>L-glutamine</name>
        <dbReference type="ChEBI" id="CHEBI:58359"/>
    </ligand>
</feature>
<comment type="catalytic activity">
    <reaction evidence="7 8">
        <text>deamido-NAD(+) + L-glutamine + ATP + H2O = L-glutamate + AMP + diphosphate + NAD(+) + H(+)</text>
        <dbReference type="Rhea" id="RHEA:24384"/>
        <dbReference type="ChEBI" id="CHEBI:15377"/>
        <dbReference type="ChEBI" id="CHEBI:15378"/>
        <dbReference type="ChEBI" id="CHEBI:29985"/>
        <dbReference type="ChEBI" id="CHEBI:30616"/>
        <dbReference type="ChEBI" id="CHEBI:33019"/>
        <dbReference type="ChEBI" id="CHEBI:57540"/>
        <dbReference type="ChEBI" id="CHEBI:58359"/>
        <dbReference type="ChEBI" id="CHEBI:58437"/>
        <dbReference type="ChEBI" id="CHEBI:456215"/>
        <dbReference type="EC" id="6.3.5.1"/>
    </reaction>
</comment>
<dbReference type="GO" id="GO:0004359">
    <property type="term" value="F:glutaminase activity"/>
    <property type="evidence" value="ECO:0007669"/>
    <property type="project" value="InterPro"/>
</dbReference>
<dbReference type="HAMAP" id="MF_02090">
    <property type="entry name" value="NadE_glutamine_dep"/>
    <property type="match status" value="1"/>
</dbReference>
<feature type="active site" description="Proton acceptor; for glutaminase activity" evidence="7">
    <location>
        <position position="63"/>
    </location>
</feature>
<evidence type="ECO:0000256" key="8">
    <source>
        <dbReference type="PIRNR" id="PIRNR006630"/>
    </source>
</evidence>
<feature type="active site" description="Nucleophile; for glutaminase activity" evidence="7">
    <location>
        <position position="188"/>
    </location>
</feature>
<evidence type="ECO:0000256" key="4">
    <source>
        <dbReference type="ARBA" id="ARBA00022741"/>
    </source>
</evidence>
<dbReference type="Gene3D" id="1.10.10.1140">
    <property type="entry name" value="Glutamine-dependent NAD+ synthetase, C-terminal domain"/>
    <property type="match status" value="1"/>
</dbReference>
<feature type="domain" description="CN hydrolase" evidence="10">
    <location>
        <begin position="23"/>
        <end position="288"/>
    </location>
</feature>
<dbReference type="InterPro" id="IPR014445">
    <property type="entry name" value="Gln-dep_NAD_synthase"/>
</dbReference>
<keyword evidence="5 7" id="KW-0067">ATP-binding</keyword>
<dbReference type="UniPathway" id="UPA00253">
    <property type="reaction ID" value="UER00334"/>
</dbReference>